<feature type="region of interest" description="Disordered" evidence="1">
    <location>
        <begin position="43"/>
        <end position="125"/>
    </location>
</feature>
<feature type="compositionally biased region" description="Acidic residues" evidence="1">
    <location>
        <begin position="98"/>
        <end position="110"/>
    </location>
</feature>
<evidence type="ECO:0000313" key="3">
    <source>
        <dbReference type="Proteomes" id="UP000188533"/>
    </source>
</evidence>
<evidence type="ECO:0000256" key="1">
    <source>
        <dbReference type="SAM" id="MobiDB-lite"/>
    </source>
</evidence>
<organism evidence="2 3">
    <name type="scientific">Lentinula edodes</name>
    <name type="common">Shiitake mushroom</name>
    <name type="synonym">Lentinus edodes</name>
    <dbReference type="NCBI Taxonomy" id="5353"/>
    <lineage>
        <taxon>Eukaryota</taxon>
        <taxon>Fungi</taxon>
        <taxon>Dikarya</taxon>
        <taxon>Basidiomycota</taxon>
        <taxon>Agaricomycotina</taxon>
        <taxon>Agaricomycetes</taxon>
        <taxon>Agaricomycetidae</taxon>
        <taxon>Agaricales</taxon>
        <taxon>Marasmiineae</taxon>
        <taxon>Omphalotaceae</taxon>
        <taxon>Lentinula</taxon>
    </lineage>
</organism>
<gene>
    <name evidence="2" type="ORF">LENED_005566</name>
</gene>
<sequence>MAQVLADNRALREANSKSHQYLRQLLRRQEDDHARLISMDTRMGILGMGEGPATAGPSRRTAERRRPLKRRRIVEESGDEEEEEREVEEKEKEVDKDGEGEEEEIEEEEMAPTAERRHRTKGRGE</sequence>
<comment type="caution">
    <text evidence="2">The sequence shown here is derived from an EMBL/GenBank/DDBJ whole genome shotgun (WGS) entry which is preliminary data.</text>
</comment>
<evidence type="ECO:0000313" key="2">
    <source>
        <dbReference type="EMBL" id="GAW03814.1"/>
    </source>
</evidence>
<accession>A0A1Q3E9P9</accession>
<name>A0A1Q3E9P9_LENED</name>
<reference evidence="2 3" key="1">
    <citation type="submission" date="2016-08" db="EMBL/GenBank/DDBJ databases">
        <authorList>
            <consortium name="Lentinula edodes genome sequencing consortium"/>
            <person name="Sakamoto Y."/>
            <person name="Nakade K."/>
            <person name="Sato S."/>
            <person name="Yoshida Y."/>
            <person name="Miyazaki K."/>
            <person name="Natsume S."/>
            <person name="Konno N."/>
        </authorList>
    </citation>
    <scope>NUCLEOTIDE SEQUENCE [LARGE SCALE GENOMIC DNA]</scope>
    <source>
        <strain evidence="2 3">NBRC 111202</strain>
    </source>
</reference>
<feature type="compositionally biased region" description="Acidic residues" evidence="1">
    <location>
        <begin position="76"/>
        <end position="86"/>
    </location>
</feature>
<reference evidence="2 3" key="2">
    <citation type="submission" date="2017-02" db="EMBL/GenBank/DDBJ databases">
        <title>A genome survey and senescence transcriptome analysis in Lentinula edodes.</title>
        <authorList>
            <person name="Sakamoto Y."/>
            <person name="Nakade K."/>
            <person name="Sato S."/>
            <person name="Yoshida Y."/>
            <person name="Miyazaki K."/>
            <person name="Natsume S."/>
            <person name="Konno N."/>
        </authorList>
    </citation>
    <scope>NUCLEOTIDE SEQUENCE [LARGE SCALE GENOMIC DNA]</scope>
    <source>
        <strain evidence="2 3">NBRC 111202</strain>
    </source>
</reference>
<feature type="compositionally biased region" description="Basic and acidic residues" evidence="1">
    <location>
        <begin position="87"/>
        <end position="97"/>
    </location>
</feature>
<protein>
    <submittedName>
        <fullName evidence="2">Uncharacterized protein</fullName>
    </submittedName>
</protein>
<dbReference type="AlphaFoldDB" id="A0A1Q3E9P9"/>
<proteinExistence type="predicted"/>
<feature type="compositionally biased region" description="Basic residues" evidence="1">
    <location>
        <begin position="116"/>
        <end position="125"/>
    </location>
</feature>
<dbReference type="EMBL" id="BDGU01000158">
    <property type="protein sequence ID" value="GAW03814.1"/>
    <property type="molecule type" value="Genomic_DNA"/>
</dbReference>
<dbReference type="Proteomes" id="UP000188533">
    <property type="component" value="Unassembled WGS sequence"/>
</dbReference>
<keyword evidence="3" id="KW-1185">Reference proteome</keyword>